<comment type="subcellular location">
    <subcellularLocation>
        <location evidence="2">Golgi apparatus</location>
        <location evidence="2">trans-Golgi network</location>
    </subcellularLocation>
</comment>
<dbReference type="GO" id="GO:0042147">
    <property type="term" value="P:retrograde transport, endosome to Golgi"/>
    <property type="evidence" value="ECO:0007669"/>
    <property type="project" value="UniProtKB-UniRule"/>
</dbReference>
<dbReference type="GO" id="GO:0006869">
    <property type="term" value="P:lipid transport"/>
    <property type="evidence" value="ECO:0007669"/>
    <property type="project" value="UniProtKB-UniRule"/>
</dbReference>
<evidence type="ECO:0000313" key="5">
    <source>
        <dbReference type="Proteomes" id="UP001172155"/>
    </source>
</evidence>
<reference evidence="4" key="1">
    <citation type="submission" date="2023-06" db="EMBL/GenBank/DDBJ databases">
        <title>Genome-scale phylogeny and comparative genomics of the fungal order Sordariales.</title>
        <authorList>
            <consortium name="Lawrence Berkeley National Laboratory"/>
            <person name="Hensen N."/>
            <person name="Bonometti L."/>
            <person name="Westerberg I."/>
            <person name="Brannstrom I.O."/>
            <person name="Guillou S."/>
            <person name="Cros-Aarteil S."/>
            <person name="Calhoun S."/>
            <person name="Haridas S."/>
            <person name="Kuo A."/>
            <person name="Mondo S."/>
            <person name="Pangilinan J."/>
            <person name="Riley R."/>
            <person name="LaButti K."/>
            <person name="Andreopoulos B."/>
            <person name="Lipzen A."/>
            <person name="Chen C."/>
            <person name="Yanf M."/>
            <person name="Daum C."/>
            <person name="Ng V."/>
            <person name="Clum A."/>
            <person name="Steindorff A."/>
            <person name="Ohm R."/>
            <person name="Martin F."/>
            <person name="Silar P."/>
            <person name="Natvig D."/>
            <person name="Lalanne C."/>
            <person name="Gautier V."/>
            <person name="Ament-velasquez S.L."/>
            <person name="Kruys A."/>
            <person name="Hutchinson M.I."/>
            <person name="Powell A.J."/>
            <person name="Barry K."/>
            <person name="Miller A.N."/>
            <person name="Grigoriev I.V."/>
            <person name="Debuchy R."/>
            <person name="Gladieux P."/>
            <person name="Thoren M.H."/>
            <person name="Johannesson H."/>
        </authorList>
    </citation>
    <scope>NUCLEOTIDE SEQUENCE</scope>
    <source>
        <strain evidence="4">SMH3187-1</strain>
    </source>
</reference>
<evidence type="ECO:0000313" key="4">
    <source>
        <dbReference type="EMBL" id="KAK0749879.1"/>
    </source>
</evidence>
<comment type="subunit">
    <text evidence="2">Component of the Golgi-associated retrograde protein (GARP) complex.</text>
</comment>
<gene>
    <name evidence="4" type="ORF">B0T18DRAFT_322828</name>
</gene>
<comment type="similarity">
    <text evidence="1 2">Belongs to the VPS51 family.</text>
</comment>
<dbReference type="GO" id="GO:0032456">
    <property type="term" value="P:endocytic recycling"/>
    <property type="evidence" value="ECO:0007669"/>
    <property type="project" value="TreeGrafter"/>
</dbReference>
<dbReference type="GO" id="GO:0015031">
    <property type="term" value="P:protein transport"/>
    <property type="evidence" value="ECO:0007669"/>
    <property type="project" value="UniProtKB-UniRule"/>
</dbReference>
<sequence length="253" mass="27520">MSTIASPRDPSAPPFTRRLTTQPATPTSSSRPSLDSASSSPQPVPAVPIIKRANRAALRSYYNLPPSSTPGTPTVEISSPSSPTTPSTTSELDSPAFNAPAFIAATLATSSLADLLRVYARVLGEIRALDAEKKALVYDNYSKLISATETIRRMRTTMDPLSPMAGALDVVVGRIYEEAVGVREGLRAELGGEEPEGRRRTRELAREVVGVVGRLRGLVEEGRGEEAAREWEVPRRLLVRWRERGSEGKRWGR</sequence>
<protein>
    <recommendedName>
        <fullName evidence="2">Vacuolar protein sorting-associated protein 51 homolog</fullName>
    </recommendedName>
</protein>
<keyword evidence="5" id="KW-1185">Reference proteome</keyword>
<keyword evidence="2" id="KW-0445">Lipid transport</keyword>
<dbReference type="GO" id="GO:1990745">
    <property type="term" value="C:EARP complex"/>
    <property type="evidence" value="ECO:0007669"/>
    <property type="project" value="TreeGrafter"/>
</dbReference>
<evidence type="ECO:0000256" key="1">
    <source>
        <dbReference type="ARBA" id="ARBA00006080"/>
    </source>
</evidence>
<evidence type="ECO:0000256" key="3">
    <source>
        <dbReference type="SAM" id="MobiDB-lite"/>
    </source>
</evidence>
<keyword evidence="2" id="KW-0653">Protein transport</keyword>
<dbReference type="GO" id="GO:0016020">
    <property type="term" value="C:membrane"/>
    <property type="evidence" value="ECO:0007669"/>
    <property type="project" value="TreeGrafter"/>
</dbReference>
<proteinExistence type="inferred from homology"/>
<dbReference type="Proteomes" id="UP001172155">
    <property type="component" value="Unassembled WGS sequence"/>
</dbReference>
<dbReference type="GO" id="GO:0000938">
    <property type="term" value="C:GARP complex"/>
    <property type="evidence" value="ECO:0007669"/>
    <property type="project" value="UniProtKB-UniRule"/>
</dbReference>
<keyword evidence="2" id="KW-0333">Golgi apparatus</keyword>
<dbReference type="GO" id="GO:0048193">
    <property type="term" value="P:Golgi vesicle transport"/>
    <property type="evidence" value="ECO:0007669"/>
    <property type="project" value="TreeGrafter"/>
</dbReference>
<keyword evidence="2" id="KW-0813">Transport</keyword>
<dbReference type="GO" id="GO:0007030">
    <property type="term" value="P:Golgi organization"/>
    <property type="evidence" value="ECO:0007669"/>
    <property type="project" value="UniProtKB-UniRule"/>
</dbReference>
<evidence type="ECO:0000256" key="2">
    <source>
        <dbReference type="RuleBase" id="RU368010"/>
    </source>
</evidence>
<comment type="caution">
    <text evidence="4">The sequence shown here is derived from an EMBL/GenBank/DDBJ whole genome shotgun (WGS) entry which is preliminary data.</text>
</comment>
<accession>A0AA40K8G0</accession>
<name>A0AA40K8G0_9PEZI</name>
<feature type="region of interest" description="Disordered" evidence="3">
    <location>
        <begin position="1"/>
        <end position="49"/>
    </location>
</feature>
<dbReference type="GO" id="GO:0005829">
    <property type="term" value="C:cytosol"/>
    <property type="evidence" value="ECO:0007669"/>
    <property type="project" value="GOC"/>
</dbReference>
<dbReference type="InterPro" id="IPR014812">
    <property type="entry name" value="Vps51"/>
</dbReference>
<feature type="region of interest" description="Disordered" evidence="3">
    <location>
        <begin position="61"/>
        <end position="93"/>
    </location>
</feature>
<feature type="compositionally biased region" description="Low complexity" evidence="3">
    <location>
        <begin position="26"/>
        <end position="41"/>
    </location>
</feature>
<dbReference type="PANTHER" id="PTHR15954">
    <property type="entry name" value="VACUOLAR PROTEIN SORTING-ASSOCIATED PROTEIN 51 HOMOLOG"/>
    <property type="match status" value="1"/>
</dbReference>
<comment type="function">
    <text evidence="2">Acts as component of the GARP complex that is involved in retrograde transport from early and late endosomes to the trans-Golgi network (TGN).</text>
</comment>
<dbReference type="EMBL" id="JAUKUD010000003">
    <property type="protein sequence ID" value="KAK0749879.1"/>
    <property type="molecule type" value="Genomic_DNA"/>
</dbReference>
<organism evidence="4 5">
    <name type="scientific">Schizothecium vesticola</name>
    <dbReference type="NCBI Taxonomy" id="314040"/>
    <lineage>
        <taxon>Eukaryota</taxon>
        <taxon>Fungi</taxon>
        <taxon>Dikarya</taxon>
        <taxon>Ascomycota</taxon>
        <taxon>Pezizomycotina</taxon>
        <taxon>Sordariomycetes</taxon>
        <taxon>Sordariomycetidae</taxon>
        <taxon>Sordariales</taxon>
        <taxon>Schizotheciaceae</taxon>
        <taxon>Schizothecium</taxon>
    </lineage>
</organism>
<dbReference type="PANTHER" id="PTHR15954:SF4">
    <property type="entry name" value="VACUOLAR PROTEIN SORTING-ASSOCIATED PROTEIN 51 HOMOLOG"/>
    <property type="match status" value="1"/>
</dbReference>
<dbReference type="Pfam" id="PF08700">
    <property type="entry name" value="VPS51_Exo84_N"/>
    <property type="match status" value="1"/>
</dbReference>
<dbReference type="AlphaFoldDB" id="A0AA40K8G0"/>
<feature type="compositionally biased region" description="Low complexity" evidence="3">
    <location>
        <begin position="72"/>
        <end position="90"/>
    </location>
</feature>